<feature type="binding site" description="in other chain" evidence="8">
    <location>
        <begin position="41"/>
        <end position="44"/>
    </location>
    <ligand>
        <name>IMP</name>
        <dbReference type="ChEBI" id="CHEBI:58053"/>
        <note>ligand shared between dimeric partners</note>
    </ligand>
</feature>
<evidence type="ECO:0000256" key="9">
    <source>
        <dbReference type="PROSITE-ProRule" id="PRU10134"/>
    </source>
</evidence>
<evidence type="ECO:0000256" key="3">
    <source>
        <dbReference type="ARBA" id="ARBA00022723"/>
    </source>
</evidence>
<sequence>MKMSRNIVVLGIQWGDEGKGKVVDFLSKKAKYVVRCQGGNNAGHTLIYNDKRIVLHLIPSGILHSNIIPIIGNGVVLSPVELLKEIFLLEKEGINIRNRLILSPLCQLVLEYHVEMDIAREEFLGNKSIGTTGRGIGPAYEDKVARRGLRIIDLFDMDGLCLKLKDILNIYNFQLKFFYKRKSVSYDLILNNLINISEIIKDMVLDVTNLLRKVSKNNLFTIFEGAQGVLLDIDYGTYPYVTSSNTTIGGIITGTGISIRDIKYVLGVMKAYTTRVGFGPFPTELFDETGEYLCHAGNEYGSTTGRKRRVGWLDLVAVKKTIYSNSLSGICITKLDVLDKLKEIKICIDYRCTSNLSSYMLQSGMLPDKLEPVYEIIPGWQKSTCGTKCLNDLPLLALNYIRRLEDILGISIDFISTGPNREEIIILNERF</sequence>
<feature type="binding site" description="in other chain" evidence="8">
    <location>
        <position position="306"/>
    </location>
    <ligand>
        <name>IMP</name>
        <dbReference type="ChEBI" id="CHEBI:58053"/>
        <note>ligand shared between dimeric partners</note>
    </ligand>
</feature>
<feature type="active site" evidence="9">
    <location>
        <position position="143"/>
    </location>
</feature>
<feature type="binding site" evidence="8">
    <location>
        <begin position="43"/>
        <end position="45"/>
    </location>
    <ligand>
        <name>GTP</name>
        <dbReference type="ChEBI" id="CHEBI:37565"/>
    </ligand>
</feature>
<dbReference type="FunFam" id="3.90.170.10:FF:000001">
    <property type="entry name" value="Adenylosuccinate synthetase"/>
    <property type="match status" value="1"/>
</dbReference>
<dbReference type="CDD" id="cd03108">
    <property type="entry name" value="AdSS"/>
    <property type="match status" value="1"/>
</dbReference>
<dbReference type="InterPro" id="IPR027417">
    <property type="entry name" value="P-loop_NTPase"/>
</dbReference>
<dbReference type="Gene3D" id="1.10.300.10">
    <property type="entry name" value="Adenylosuccinate Synthetase, subunit A, domain 2"/>
    <property type="match status" value="1"/>
</dbReference>
<evidence type="ECO:0000256" key="8">
    <source>
        <dbReference type="HAMAP-Rule" id="MF_00011"/>
    </source>
</evidence>
<organism evidence="11 12">
    <name type="scientific">Candidatus Purcelliella pentastirinorum</name>
    <dbReference type="NCBI Taxonomy" id="472834"/>
    <lineage>
        <taxon>Bacteria</taxon>
        <taxon>Pseudomonadati</taxon>
        <taxon>Pseudomonadota</taxon>
        <taxon>Gammaproteobacteria</taxon>
        <taxon>Enterobacterales</taxon>
        <taxon>Enterobacteriaceae</taxon>
        <taxon>Candidatus Purcelliella</taxon>
    </lineage>
</organism>
<feature type="binding site" evidence="8">
    <location>
        <position position="308"/>
    </location>
    <ligand>
        <name>GTP</name>
        <dbReference type="ChEBI" id="CHEBI:37565"/>
    </ligand>
</feature>
<dbReference type="PANTHER" id="PTHR11846">
    <property type="entry name" value="ADENYLOSUCCINATE SYNTHETASE"/>
    <property type="match status" value="1"/>
</dbReference>
<dbReference type="SUPFAM" id="SSF52540">
    <property type="entry name" value="P-loop containing nucleoside triphosphate hydrolases"/>
    <property type="match status" value="1"/>
</dbReference>
<feature type="binding site" description="in other chain" evidence="8">
    <location>
        <position position="132"/>
    </location>
    <ligand>
        <name>IMP</name>
        <dbReference type="ChEBI" id="CHEBI:58053"/>
        <note>ligand shared between dimeric partners</note>
    </ligand>
</feature>
<feature type="binding site" evidence="8">
    <location>
        <begin position="302"/>
        <end position="308"/>
    </location>
    <ligand>
        <name>substrate</name>
    </ligand>
</feature>
<dbReference type="GO" id="GO:0005525">
    <property type="term" value="F:GTP binding"/>
    <property type="evidence" value="ECO:0007669"/>
    <property type="project" value="UniProtKB-UniRule"/>
</dbReference>
<dbReference type="GO" id="GO:0005737">
    <property type="term" value="C:cytoplasm"/>
    <property type="evidence" value="ECO:0007669"/>
    <property type="project" value="UniProtKB-SubCell"/>
</dbReference>
<proteinExistence type="inferred from homology"/>
<dbReference type="AlphaFoldDB" id="A0A346DZJ0"/>
<dbReference type="PANTHER" id="PTHR11846:SF0">
    <property type="entry name" value="ADENYLOSUCCINATE SYNTHETASE"/>
    <property type="match status" value="1"/>
</dbReference>
<evidence type="ECO:0000256" key="6">
    <source>
        <dbReference type="ARBA" id="ARBA00022842"/>
    </source>
</evidence>
<keyword evidence="8" id="KW-0963">Cytoplasm</keyword>
<feature type="binding site" description="in other chain" evidence="8">
    <location>
        <begin position="16"/>
        <end position="19"/>
    </location>
    <ligand>
        <name>IMP</name>
        <dbReference type="ChEBI" id="CHEBI:58053"/>
        <note>ligand shared between dimeric partners</note>
    </ligand>
</feature>
<feature type="binding site" evidence="8">
    <location>
        <position position="43"/>
    </location>
    <ligand>
        <name>Mg(2+)</name>
        <dbReference type="ChEBI" id="CHEBI:18420"/>
    </ligand>
</feature>
<comment type="subcellular location">
    <subcellularLocation>
        <location evidence="8">Cytoplasm</location>
    </subcellularLocation>
</comment>
<comment type="pathway">
    <text evidence="8 10">Purine metabolism; AMP biosynthesis via de novo pathway; AMP from IMP: step 1/2.</text>
</comment>
<evidence type="ECO:0000313" key="12">
    <source>
        <dbReference type="Proteomes" id="UP000256856"/>
    </source>
</evidence>
<keyword evidence="4 8" id="KW-0547">Nucleotide-binding</keyword>
<dbReference type="InterPro" id="IPR042109">
    <property type="entry name" value="Adenylosuccinate_synth_dom1"/>
</dbReference>
<comment type="cofactor">
    <cofactor evidence="8">
        <name>Mg(2+)</name>
        <dbReference type="ChEBI" id="CHEBI:18420"/>
    </cofactor>
    <text evidence="8">Binds 1 Mg(2+) ion per subunit.</text>
</comment>
<keyword evidence="7 8" id="KW-0342">GTP-binding</keyword>
<feature type="active site" description="Proton acceptor" evidence="8">
    <location>
        <position position="16"/>
    </location>
</feature>
<keyword evidence="6 8" id="KW-0460">Magnesium</keyword>
<evidence type="ECO:0000256" key="10">
    <source>
        <dbReference type="RuleBase" id="RU000520"/>
    </source>
</evidence>
<evidence type="ECO:0000313" key="11">
    <source>
        <dbReference type="EMBL" id="AXN02145.1"/>
    </source>
</evidence>
<feature type="binding site" evidence="8">
    <location>
        <position position="16"/>
    </location>
    <ligand>
        <name>Mg(2+)</name>
        <dbReference type="ChEBI" id="CHEBI:18420"/>
    </ligand>
</feature>
<gene>
    <name evidence="8" type="primary">purA</name>
    <name evidence="11" type="ORF">C9I82_174</name>
</gene>
<dbReference type="InterPro" id="IPR042111">
    <property type="entry name" value="Adenylosuccinate_synth_dom3"/>
</dbReference>
<dbReference type="Gene3D" id="3.90.170.10">
    <property type="entry name" value="Adenylosuccinate Synthetase, subunit A, domain 3"/>
    <property type="match status" value="1"/>
</dbReference>
<dbReference type="GO" id="GO:0044208">
    <property type="term" value="P:'de novo' AMP biosynthetic process"/>
    <property type="evidence" value="ECO:0007669"/>
    <property type="project" value="UniProtKB-UniRule"/>
</dbReference>
<feature type="binding site" description="in other chain" evidence="8">
    <location>
        <position position="227"/>
    </location>
    <ligand>
        <name>IMP</name>
        <dbReference type="ChEBI" id="CHEBI:58053"/>
        <note>ligand shared between dimeric partners</note>
    </ligand>
</feature>
<dbReference type="Gene3D" id="3.40.440.10">
    <property type="entry name" value="Adenylosuccinate Synthetase, subunit A, domain 1"/>
    <property type="match status" value="1"/>
</dbReference>
<dbReference type="InterPro" id="IPR042110">
    <property type="entry name" value="Adenylosuccinate_synth_dom2"/>
</dbReference>
<evidence type="ECO:0000256" key="2">
    <source>
        <dbReference type="ARBA" id="ARBA00022598"/>
    </source>
</evidence>
<comment type="catalytic activity">
    <reaction evidence="8 10">
        <text>IMP + L-aspartate + GTP = N(6)-(1,2-dicarboxyethyl)-AMP + GDP + phosphate + 2 H(+)</text>
        <dbReference type="Rhea" id="RHEA:15753"/>
        <dbReference type="ChEBI" id="CHEBI:15378"/>
        <dbReference type="ChEBI" id="CHEBI:29991"/>
        <dbReference type="ChEBI" id="CHEBI:37565"/>
        <dbReference type="ChEBI" id="CHEBI:43474"/>
        <dbReference type="ChEBI" id="CHEBI:57567"/>
        <dbReference type="ChEBI" id="CHEBI:58053"/>
        <dbReference type="ChEBI" id="CHEBI:58189"/>
        <dbReference type="EC" id="6.3.4.4"/>
    </reaction>
</comment>
<dbReference type="SMART" id="SM00788">
    <property type="entry name" value="Adenylsucc_synt"/>
    <property type="match status" value="1"/>
</dbReference>
<keyword evidence="12" id="KW-1185">Reference proteome</keyword>
<dbReference type="Pfam" id="PF00709">
    <property type="entry name" value="Adenylsucc_synt"/>
    <property type="match status" value="1"/>
</dbReference>
<protein>
    <recommendedName>
        <fullName evidence="8 10">Adenylosuccinate synthetase</fullName>
        <shortName evidence="8">AMPSase</shortName>
        <shortName evidence="8">AdSS</shortName>
        <ecNumber evidence="8 10">6.3.4.4</ecNumber>
    </recommendedName>
    <alternativeName>
        <fullName evidence="8">IMP--aspartate ligase</fullName>
    </alternativeName>
</protein>
<dbReference type="HAMAP" id="MF_00011">
    <property type="entry name" value="Adenylosucc_synth"/>
    <property type="match status" value="1"/>
</dbReference>
<feature type="binding site" evidence="8">
    <location>
        <begin position="334"/>
        <end position="336"/>
    </location>
    <ligand>
        <name>GTP</name>
        <dbReference type="ChEBI" id="CHEBI:37565"/>
    </ligand>
</feature>
<dbReference type="NCBIfam" id="TIGR00184">
    <property type="entry name" value="purA"/>
    <property type="match status" value="1"/>
</dbReference>
<dbReference type="UniPathway" id="UPA00075">
    <property type="reaction ID" value="UER00335"/>
</dbReference>
<comment type="similarity">
    <text evidence="8 10">Belongs to the adenylosuccinate synthetase family.</text>
</comment>
<dbReference type="FunFam" id="1.10.300.10:FF:000001">
    <property type="entry name" value="Adenylosuccinate synthetase"/>
    <property type="match status" value="1"/>
</dbReference>
<dbReference type="GO" id="GO:0046040">
    <property type="term" value="P:IMP metabolic process"/>
    <property type="evidence" value="ECO:0007669"/>
    <property type="project" value="TreeGrafter"/>
</dbReference>
<evidence type="ECO:0000256" key="5">
    <source>
        <dbReference type="ARBA" id="ARBA00022755"/>
    </source>
</evidence>
<feature type="binding site" description="in other chain" evidence="8">
    <location>
        <position position="242"/>
    </location>
    <ligand>
        <name>IMP</name>
        <dbReference type="ChEBI" id="CHEBI:58053"/>
        <note>ligand shared between dimeric partners</note>
    </ligand>
</feature>
<dbReference type="EMBL" id="CP028374">
    <property type="protein sequence ID" value="AXN02145.1"/>
    <property type="molecule type" value="Genomic_DNA"/>
</dbReference>
<evidence type="ECO:0000256" key="4">
    <source>
        <dbReference type="ARBA" id="ARBA00022741"/>
    </source>
</evidence>
<keyword evidence="5 8" id="KW-0658">Purine biosynthesis</keyword>
<dbReference type="KEGG" id="ppet:C9I82_174"/>
<dbReference type="Proteomes" id="UP000256856">
    <property type="component" value="Chromosome"/>
</dbReference>
<dbReference type="PROSITE" id="PS00513">
    <property type="entry name" value="ADENYLOSUCCIN_SYN_2"/>
    <property type="match status" value="1"/>
</dbReference>
<feature type="active site" description="Proton donor" evidence="8">
    <location>
        <position position="44"/>
    </location>
</feature>
<comment type="subunit">
    <text evidence="1 8">Homodimer.</text>
</comment>
<feature type="binding site" evidence="8">
    <location>
        <begin position="15"/>
        <end position="21"/>
    </location>
    <ligand>
        <name>GTP</name>
        <dbReference type="ChEBI" id="CHEBI:37565"/>
    </ligand>
</feature>
<dbReference type="InterPro" id="IPR018220">
    <property type="entry name" value="Adenylosuccin_syn_GTP-bd"/>
</dbReference>
<dbReference type="InterPro" id="IPR033128">
    <property type="entry name" value="Adenylosuccin_syn_Lys_AS"/>
</dbReference>
<keyword evidence="3 8" id="KW-0479">Metal-binding</keyword>
<comment type="function">
    <text evidence="8">Plays an important role in the de novo pathway of purine nucleotide biosynthesis. Catalyzes the first committed step in the biosynthesis of AMP from IMP.</text>
</comment>
<accession>A0A346DZJ0</accession>
<evidence type="ECO:0000256" key="1">
    <source>
        <dbReference type="ARBA" id="ARBA00011738"/>
    </source>
</evidence>
<dbReference type="InterPro" id="IPR001114">
    <property type="entry name" value="Adenylosuccinate_synthetase"/>
</dbReference>
<keyword evidence="2 8" id="KW-0436">Ligase</keyword>
<dbReference type="EC" id="6.3.4.4" evidence="8 10"/>
<evidence type="ECO:0000256" key="7">
    <source>
        <dbReference type="ARBA" id="ARBA00023134"/>
    </source>
</evidence>
<feature type="binding site" evidence="8">
    <location>
        <begin position="416"/>
        <end position="418"/>
    </location>
    <ligand>
        <name>GTP</name>
        <dbReference type="ChEBI" id="CHEBI:37565"/>
    </ligand>
</feature>
<dbReference type="GO" id="GO:0004019">
    <property type="term" value="F:adenylosuccinate synthase activity"/>
    <property type="evidence" value="ECO:0007669"/>
    <property type="project" value="UniProtKB-UniRule"/>
</dbReference>
<dbReference type="GO" id="GO:0000287">
    <property type="term" value="F:magnesium ion binding"/>
    <property type="evidence" value="ECO:0007669"/>
    <property type="project" value="UniProtKB-UniRule"/>
</dbReference>
<feature type="binding site" evidence="8">
    <location>
        <position position="146"/>
    </location>
    <ligand>
        <name>IMP</name>
        <dbReference type="ChEBI" id="CHEBI:58053"/>
        <note>ligand shared between dimeric partners</note>
    </ligand>
</feature>
<dbReference type="NCBIfam" id="NF002223">
    <property type="entry name" value="PRK01117.1"/>
    <property type="match status" value="1"/>
</dbReference>
<dbReference type="PROSITE" id="PS01266">
    <property type="entry name" value="ADENYLOSUCCIN_SYN_1"/>
    <property type="match status" value="1"/>
</dbReference>
<name>A0A346DZJ0_9ENTR</name>
<reference evidence="11 12" key="1">
    <citation type="submission" date="2018-03" db="EMBL/GenBank/DDBJ databases">
        <title>A parallel universe: an anciently diverged bacterial symbiosis in a Hawaiian planthopper (Hemiptera: Cixiidae) reveals rearranged nutritional responsibilities.</title>
        <authorList>
            <person name="Bennett G."/>
            <person name="Mao M."/>
        </authorList>
    </citation>
    <scope>NUCLEOTIDE SEQUENCE [LARGE SCALE GENOMIC DNA]</scope>
    <source>
        <strain evidence="11 12">OLIH</strain>
    </source>
</reference>